<sequence>MDGLDLLKKDWKKREGNIPQLSYDEIYKMLLKRSSSIVKWIFVISILEFLFWALITIFWADHEYWAEMERIHLKEFTVVTYVINYGITFFFIYCFYKNYRRISSTDSVAKLIKNILRTRKTVKYYIGYILISTALITLIYTYFFMNYHATNTVVEDVEKYSFTPLQWLMFAGIMLGGLAVFLGIIWLFYRVIYGILLRRLNKNYKELKKLEV</sequence>
<keyword evidence="1" id="KW-1133">Transmembrane helix</keyword>
<gene>
    <name evidence="2" type="ORF">SAMN04488033_11469</name>
</gene>
<reference evidence="3" key="1">
    <citation type="submission" date="2016-10" db="EMBL/GenBank/DDBJ databases">
        <authorList>
            <person name="Varghese N."/>
            <person name="Submissions S."/>
        </authorList>
    </citation>
    <scope>NUCLEOTIDE SEQUENCE [LARGE SCALE GENOMIC DNA]</scope>
    <source>
        <strain evidence="3">DSM 23515</strain>
    </source>
</reference>
<protein>
    <submittedName>
        <fullName evidence="2">Uncharacterized protein</fullName>
    </submittedName>
</protein>
<feature type="transmembrane region" description="Helical" evidence="1">
    <location>
        <begin position="165"/>
        <end position="189"/>
    </location>
</feature>
<dbReference type="AlphaFoldDB" id="A0A1I2MMH0"/>
<keyword evidence="3" id="KW-1185">Reference proteome</keyword>
<dbReference type="Proteomes" id="UP000199116">
    <property type="component" value="Unassembled WGS sequence"/>
</dbReference>
<accession>A0A1I2MMH0</accession>
<organism evidence="2 3">
    <name type="scientific">Salegentibacter agarivorans</name>
    <dbReference type="NCBI Taxonomy" id="345907"/>
    <lineage>
        <taxon>Bacteria</taxon>
        <taxon>Pseudomonadati</taxon>
        <taxon>Bacteroidota</taxon>
        <taxon>Flavobacteriia</taxon>
        <taxon>Flavobacteriales</taxon>
        <taxon>Flavobacteriaceae</taxon>
        <taxon>Salegentibacter</taxon>
    </lineage>
</organism>
<keyword evidence="1" id="KW-0812">Transmembrane</keyword>
<feature type="transmembrane region" description="Helical" evidence="1">
    <location>
        <begin position="37"/>
        <end position="58"/>
    </location>
</feature>
<feature type="transmembrane region" description="Helical" evidence="1">
    <location>
        <begin position="125"/>
        <end position="145"/>
    </location>
</feature>
<evidence type="ECO:0000313" key="3">
    <source>
        <dbReference type="Proteomes" id="UP000199116"/>
    </source>
</evidence>
<dbReference type="EMBL" id="FOOH01000014">
    <property type="protein sequence ID" value="SFF92100.1"/>
    <property type="molecule type" value="Genomic_DNA"/>
</dbReference>
<keyword evidence="1" id="KW-0472">Membrane</keyword>
<dbReference type="RefSeq" id="WP_093304895.1">
    <property type="nucleotide sequence ID" value="NZ_FOOH01000014.1"/>
</dbReference>
<proteinExistence type="predicted"/>
<name>A0A1I2MMH0_9FLAO</name>
<feature type="transmembrane region" description="Helical" evidence="1">
    <location>
        <begin position="78"/>
        <end position="96"/>
    </location>
</feature>
<evidence type="ECO:0000256" key="1">
    <source>
        <dbReference type="SAM" id="Phobius"/>
    </source>
</evidence>
<evidence type="ECO:0000313" key="2">
    <source>
        <dbReference type="EMBL" id="SFF92100.1"/>
    </source>
</evidence>